<protein>
    <recommendedName>
        <fullName evidence="2">Outer membrane lipoprotein Blc</fullName>
    </recommendedName>
</protein>
<dbReference type="InterPro" id="IPR002446">
    <property type="entry name" value="Lipocalin_bac"/>
</dbReference>
<dbReference type="OrthoDB" id="9793905at2"/>
<keyword evidence="2" id="KW-0446">Lipid-binding</keyword>
<dbReference type="SUPFAM" id="SSF50814">
    <property type="entry name" value="Lipocalins"/>
    <property type="match status" value="1"/>
</dbReference>
<evidence type="ECO:0000313" key="5">
    <source>
        <dbReference type="EMBL" id="THD09954.1"/>
    </source>
</evidence>
<comment type="subunit">
    <text evidence="2">Homodimer.</text>
</comment>
<dbReference type="InterPro" id="IPR022272">
    <property type="entry name" value="Lipocalin_CS"/>
</dbReference>
<feature type="lipid moiety-binding region" description="S-diacylglycerol cysteine" evidence="3">
    <location>
        <position position="25"/>
    </location>
</feature>
<dbReference type="PANTHER" id="PTHR10612:SF34">
    <property type="entry name" value="APOLIPOPROTEIN D"/>
    <property type="match status" value="1"/>
</dbReference>
<dbReference type="InterPro" id="IPR000566">
    <property type="entry name" value="Lipocln_cytosolic_FA-bd_dom"/>
</dbReference>
<feature type="lipid moiety-binding region" description="N-palmitoyl cysteine" evidence="3">
    <location>
        <position position="25"/>
    </location>
</feature>
<dbReference type="GO" id="GO:0008289">
    <property type="term" value="F:lipid binding"/>
    <property type="evidence" value="ECO:0007669"/>
    <property type="project" value="UniProtKB-UniRule"/>
</dbReference>
<evidence type="ECO:0000256" key="3">
    <source>
        <dbReference type="PIRSR" id="PIRSR036893-52"/>
    </source>
</evidence>
<keyword evidence="6" id="KW-1185">Reference proteome</keyword>
<keyword evidence="3" id="KW-0564">Palmitate</keyword>
<evidence type="ECO:0000259" key="4">
    <source>
        <dbReference type="Pfam" id="PF08212"/>
    </source>
</evidence>
<dbReference type="PIRSF" id="PIRSF036893">
    <property type="entry name" value="Lipocalin_ApoD"/>
    <property type="match status" value="1"/>
</dbReference>
<proteinExistence type="inferred from homology"/>
<keyword evidence="2 3" id="KW-0449">Lipoprotein</keyword>
<dbReference type="Gene3D" id="2.40.128.20">
    <property type="match status" value="1"/>
</dbReference>
<dbReference type="RefSeq" id="WP_081126068.1">
    <property type="nucleotide sequence ID" value="NZ_LDOS01000001.1"/>
</dbReference>
<comment type="similarity">
    <text evidence="1 2">Belongs to the calycin superfamily. Lipocalin family.</text>
</comment>
<dbReference type="CDD" id="cd19438">
    <property type="entry name" value="lipocalin_Blc-like"/>
    <property type="match status" value="1"/>
</dbReference>
<dbReference type="PROSITE" id="PS51257">
    <property type="entry name" value="PROKAR_LIPOPROTEIN"/>
    <property type="match status" value="1"/>
</dbReference>
<name>A0A4S3KPD7_9GAMM</name>
<dbReference type="PANTHER" id="PTHR10612">
    <property type="entry name" value="APOLIPOPROTEIN D"/>
    <property type="match status" value="1"/>
</dbReference>
<comment type="subcellular location">
    <subcellularLocation>
        <location evidence="2">Cell outer membrane</location>
    </subcellularLocation>
</comment>
<comment type="function">
    <text evidence="2">Involved in the storage or transport of lipids necessary for membrane maintenance under stressful conditions. Displays a binding preference for lysophospholipids.</text>
</comment>
<dbReference type="PRINTS" id="PR01171">
    <property type="entry name" value="BCTLIPOCALIN"/>
</dbReference>
<dbReference type="InterPro" id="IPR047202">
    <property type="entry name" value="Lipocalin_Blc-like_dom"/>
</dbReference>
<sequence length="193" mass="21929">MRHALTARHTRLVLLLLGAVLLGACAGTPSKPLPAARNVDLDRYLGKWYVIANIPYFAERGKLASYVIYRQRPDGRLDDLYFYKKSFKDTTYSEWKGVAWLPDPRDPARWKVRFIWPFTSDYTILDVGPGPAYDYALIGLPSRELLWIFARTPTLDAHTYAMLLDKARALGFPVDQVKKIPQTPAEAGQPGFQ</sequence>
<gene>
    <name evidence="5" type="ORF">B1806_09865</name>
</gene>
<reference evidence="5 6" key="1">
    <citation type="submission" date="2017-02" db="EMBL/GenBank/DDBJ databases">
        <title>Whole genome sequencing of Metallibacterium scheffleri DSM 24874 (T).</title>
        <authorList>
            <person name="Kumar S."/>
            <person name="Patil P."/>
            <person name="Patil P.B."/>
        </authorList>
    </citation>
    <scope>NUCLEOTIDE SEQUENCE [LARGE SCALE GENOMIC DNA]</scope>
    <source>
        <strain evidence="5 6">DSM 24874</strain>
    </source>
</reference>
<dbReference type="AlphaFoldDB" id="A0A4S3KPD7"/>
<dbReference type="Proteomes" id="UP000307749">
    <property type="component" value="Unassembled WGS sequence"/>
</dbReference>
<organism evidence="5 6">
    <name type="scientific">Metallibacterium scheffleri</name>
    <dbReference type="NCBI Taxonomy" id="993689"/>
    <lineage>
        <taxon>Bacteria</taxon>
        <taxon>Pseudomonadati</taxon>
        <taxon>Pseudomonadota</taxon>
        <taxon>Gammaproteobacteria</taxon>
        <taxon>Lysobacterales</taxon>
        <taxon>Rhodanobacteraceae</taxon>
        <taxon>Metallibacterium</taxon>
    </lineage>
</organism>
<accession>A0A4S3KPD7</accession>
<comment type="caution">
    <text evidence="5">The sequence shown here is derived from an EMBL/GenBank/DDBJ whole genome shotgun (WGS) entry which is preliminary data.</text>
</comment>
<keyword evidence="2" id="KW-0472">Membrane</keyword>
<dbReference type="GO" id="GO:0009279">
    <property type="term" value="C:cell outer membrane"/>
    <property type="evidence" value="ECO:0007669"/>
    <property type="project" value="UniProtKB-SubCell"/>
</dbReference>
<dbReference type="PROSITE" id="PS00213">
    <property type="entry name" value="LIPOCALIN"/>
    <property type="match status" value="1"/>
</dbReference>
<dbReference type="GO" id="GO:0006950">
    <property type="term" value="P:response to stress"/>
    <property type="evidence" value="ECO:0007669"/>
    <property type="project" value="UniProtKB-ARBA"/>
</dbReference>
<feature type="domain" description="Lipocalin/cytosolic fatty-acid binding" evidence="4">
    <location>
        <begin position="39"/>
        <end position="182"/>
    </location>
</feature>
<keyword evidence="2" id="KW-0998">Cell outer membrane</keyword>
<dbReference type="InterPro" id="IPR012674">
    <property type="entry name" value="Calycin"/>
</dbReference>
<evidence type="ECO:0000256" key="2">
    <source>
        <dbReference type="PIRNR" id="PIRNR036893"/>
    </source>
</evidence>
<dbReference type="Pfam" id="PF08212">
    <property type="entry name" value="Lipocalin_2"/>
    <property type="match status" value="1"/>
</dbReference>
<evidence type="ECO:0000256" key="1">
    <source>
        <dbReference type="ARBA" id="ARBA00006889"/>
    </source>
</evidence>
<dbReference type="STRING" id="993689.GCA_002077135_00666"/>
<evidence type="ECO:0000313" key="6">
    <source>
        <dbReference type="Proteomes" id="UP000307749"/>
    </source>
</evidence>
<dbReference type="InterPro" id="IPR022271">
    <property type="entry name" value="Lipocalin_ApoD"/>
</dbReference>
<dbReference type="EMBL" id="MWQO01000034">
    <property type="protein sequence ID" value="THD09954.1"/>
    <property type="molecule type" value="Genomic_DNA"/>
</dbReference>